<feature type="signal peptide" evidence="9">
    <location>
        <begin position="1"/>
        <end position="24"/>
    </location>
</feature>
<evidence type="ECO:0000256" key="6">
    <source>
        <dbReference type="ARBA" id="ARBA00023295"/>
    </source>
</evidence>
<dbReference type="GO" id="GO:0030245">
    <property type="term" value="P:cellulose catabolic process"/>
    <property type="evidence" value="ECO:0007669"/>
    <property type="project" value="UniProtKB-KW"/>
</dbReference>
<evidence type="ECO:0000256" key="8">
    <source>
        <dbReference type="PROSITE-ProRule" id="PRU10060"/>
    </source>
</evidence>
<comment type="caution">
    <text evidence="12">The sequence shown here is derived from an EMBL/GenBank/DDBJ whole genome shotgun (WGS) entry which is preliminary data.</text>
</comment>
<keyword evidence="3 8" id="KW-0378">Hydrolase</keyword>
<feature type="chain" id="PRO_5018819884" description="Endoglucanase" evidence="9">
    <location>
        <begin position="25"/>
        <end position="639"/>
    </location>
</feature>
<evidence type="ECO:0000256" key="2">
    <source>
        <dbReference type="ARBA" id="ARBA00007072"/>
    </source>
</evidence>
<dbReference type="InterPro" id="IPR001701">
    <property type="entry name" value="Glyco_hydro_9"/>
</dbReference>
<protein>
    <recommendedName>
        <fullName evidence="9">Endoglucanase</fullName>
        <ecNumber evidence="9">3.2.1.4</ecNumber>
    </recommendedName>
</protein>
<feature type="region of interest" description="Disordered" evidence="10">
    <location>
        <begin position="30"/>
        <end position="51"/>
    </location>
</feature>
<evidence type="ECO:0000256" key="7">
    <source>
        <dbReference type="ARBA" id="ARBA00023326"/>
    </source>
</evidence>
<keyword evidence="4 9" id="KW-0136">Cellulose degradation</keyword>
<dbReference type="GO" id="GO:0008810">
    <property type="term" value="F:cellulase activity"/>
    <property type="evidence" value="ECO:0007669"/>
    <property type="project" value="UniProtKB-EC"/>
</dbReference>
<evidence type="ECO:0000256" key="9">
    <source>
        <dbReference type="RuleBase" id="RU361166"/>
    </source>
</evidence>
<dbReference type="AlphaFoldDB" id="A0A433DHN5"/>
<dbReference type="SUPFAM" id="SSF48208">
    <property type="entry name" value="Six-hairpin glycosidases"/>
    <property type="match status" value="1"/>
</dbReference>
<dbReference type="EC" id="3.2.1.4" evidence="9"/>
<evidence type="ECO:0000313" key="12">
    <source>
        <dbReference type="EMBL" id="RUP50337.1"/>
    </source>
</evidence>
<dbReference type="InterPro" id="IPR033126">
    <property type="entry name" value="Glyco_hydro_9_Asp/Glu_AS"/>
</dbReference>
<feature type="active site" evidence="8">
    <location>
        <position position="515"/>
    </location>
</feature>
<dbReference type="EMBL" id="RBNI01001540">
    <property type="protein sequence ID" value="RUP50337.1"/>
    <property type="molecule type" value="Genomic_DNA"/>
</dbReference>
<evidence type="ECO:0000256" key="3">
    <source>
        <dbReference type="ARBA" id="ARBA00022801"/>
    </source>
</evidence>
<keyword evidence="7 8" id="KW-0624">Polysaccharide degradation</keyword>
<feature type="active site" evidence="8">
    <location>
        <position position="524"/>
    </location>
</feature>
<evidence type="ECO:0000259" key="11">
    <source>
        <dbReference type="Pfam" id="PF00759"/>
    </source>
</evidence>
<dbReference type="Proteomes" id="UP000268093">
    <property type="component" value="Unassembled WGS sequence"/>
</dbReference>
<dbReference type="PANTHER" id="PTHR22298">
    <property type="entry name" value="ENDO-1,4-BETA-GLUCANASE"/>
    <property type="match status" value="1"/>
</dbReference>
<keyword evidence="9" id="KW-0732">Signal</keyword>
<accession>A0A433DHN5</accession>
<reference evidence="12 13" key="1">
    <citation type="journal article" date="2018" name="New Phytol.">
        <title>Phylogenomics of Endogonaceae and evolution of mycorrhizas within Mucoromycota.</title>
        <authorList>
            <person name="Chang Y."/>
            <person name="Desiro A."/>
            <person name="Na H."/>
            <person name="Sandor L."/>
            <person name="Lipzen A."/>
            <person name="Clum A."/>
            <person name="Barry K."/>
            <person name="Grigoriev I.V."/>
            <person name="Martin F.M."/>
            <person name="Stajich J.E."/>
            <person name="Smith M.E."/>
            <person name="Bonito G."/>
            <person name="Spatafora J.W."/>
        </authorList>
    </citation>
    <scope>NUCLEOTIDE SEQUENCE [LARGE SCALE GENOMIC DNA]</scope>
    <source>
        <strain evidence="12 13">GMNB39</strain>
    </source>
</reference>
<evidence type="ECO:0000313" key="13">
    <source>
        <dbReference type="Proteomes" id="UP000268093"/>
    </source>
</evidence>
<name>A0A433DHN5_9FUNG</name>
<evidence type="ECO:0000256" key="4">
    <source>
        <dbReference type="ARBA" id="ARBA00023001"/>
    </source>
</evidence>
<dbReference type="Gene3D" id="1.50.10.10">
    <property type="match status" value="1"/>
</dbReference>
<feature type="compositionally biased region" description="Low complexity" evidence="10">
    <location>
        <begin position="40"/>
        <end position="51"/>
    </location>
</feature>
<dbReference type="OrthoDB" id="10257085at2759"/>
<organism evidence="12 13">
    <name type="scientific">Jimgerdemannia flammicorona</name>
    <dbReference type="NCBI Taxonomy" id="994334"/>
    <lineage>
        <taxon>Eukaryota</taxon>
        <taxon>Fungi</taxon>
        <taxon>Fungi incertae sedis</taxon>
        <taxon>Mucoromycota</taxon>
        <taxon>Mucoromycotina</taxon>
        <taxon>Endogonomycetes</taxon>
        <taxon>Endogonales</taxon>
        <taxon>Endogonaceae</taxon>
        <taxon>Jimgerdemannia</taxon>
    </lineage>
</organism>
<evidence type="ECO:0000256" key="5">
    <source>
        <dbReference type="ARBA" id="ARBA00023277"/>
    </source>
</evidence>
<proteinExistence type="inferred from homology"/>
<dbReference type="PROSITE" id="PS00698">
    <property type="entry name" value="GH9_3"/>
    <property type="match status" value="1"/>
</dbReference>
<sequence length="639" mass="69915">MKITAGSSLALAITAAIMLSGTHAQSTVATLTPKAPPTGPETSTSAAPTSTTPYTGPYYVTNTTDPKITPSGLPVTGTYVAPTLPKYDYAEVLHKSLLFYHAQRSGKPPYRRLAWRGDSCLTCKGQYGEDLSGGYYEAANTMKWGLPLGFTITQLAFNAYAFPDAMKAVNEYNEAIEAVRYGTDYLINAHPSDNVLVGQLGVSAINTTDIDFGYFGPAEEYEKWVPQGIMHTPYYVTVQDPASDIAGETAAAMAAASVLFAKSDPAYAATLVAHSRKLYTFATTYQGSFMQSNQSGFLLQKMWYPSVEFTDELAWAATWLYVATNELQYLTEATNWYANATNSWEEYSWDSKGGGLHVLLYHLTKQDQFRTNAKSYFDQWLPGPSQKIKQTPRGLGFGFSWGSLRYAANVAFLMLWHAKDLGYNDPYSKQLTTFAIQQINYMLGDCGRSWVVGFGVNSPLRPYHKSSYNSYIDYPLRGQDQSIVGDDFLNSLTLQRFVLYGALVGGPAADDSYYDDRKNYEFTEVTQDYNAGFTGALAGLIDFYGTQNFRSFSDCGLDLGWSHPNASNPPTWPANDCYHTCNKNCTGYEVVAVTTTINGVITGRPTVQPAGTLSGVSAVARAGGWAVVGVAVGTVSLWL</sequence>
<keyword evidence="13" id="KW-1185">Reference proteome</keyword>
<comment type="similarity">
    <text evidence="2 8 9">Belongs to the glycosyl hydrolase 9 (cellulase E) family.</text>
</comment>
<keyword evidence="5 8" id="KW-0119">Carbohydrate metabolism</keyword>
<evidence type="ECO:0000256" key="10">
    <source>
        <dbReference type="SAM" id="MobiDB-lite"/>
    </source>
</evidence>
<dbReference type="InterPro" id="IPR008928">
    <property type="entry name" value="6-hairpin_glycosidase_sf"/>
</dbReference>
<dbReference type="Pfam" id="PF00759">
    <property type="entry name" value="Glyco_hydro_9"/>
    <property type="match status" value="1"/>
</dbReference>
<gene>
    <name evidence="12" type="ORF">BC936DRAFT_139597</name>
</gene>
<keyword evidence="6 8" id="KW-0326">Glycosidase</keyword>
<evidence type="ECO:0000256" key="1">
    <source>
        <dbReference type="ARBA" id="ARBA00000966"/>
    </source>
</evidence>
<feature type="domain" description="Glycoside hydrolase family 9" evidence="11">
    <location>
        <begin position="89"/>
        <end position="537"/>
    </location>
</feature>
<comment type="catalytic activity">
    <reaction evidence="1 9">
        <text>Endohydrolysis of (1-&gt;4)-beta-D-glucosidic linkages in cellulose, lichenin and cereal beta-D-glucans.</text>
        <dbReference type="EC" id="3.2.1.4"/>
    </reaction>
</comment>
<dbReference type="InterPro" id="IPR012341">
    <property type="entry name" value="6hp_glycosidase-like_sf"/>
</dbReference>